<proteinExistence type="predicted"/>
<dbReference type="EMBL" id="LR796696">
    <property type="protein sequence ID" value="CAB4159826.1"/>
    <property type="molecule type" value="Genomic_DNA"/>
</dbReference>
<gene>
    <name evidence="1" type="ORF">UFOVP724_2</name>
</gene>
<name>A0A6J5NPX9_9CAUD</name>
<accession>A0A6J5NPX9</accession>
<organism evidence="1">
    <name type="scientific">uncultured Caudovirales phage</name>
    <dbReference type="NCBI Taxonomy" id="2100421"/>
    <lineage>
        <taxon>Viruses</taxon>
        <taxon>Duplodnaviria</taxon>
        <taxon>Heunggongvirae</taxon>
        <taxon>Uroviricota</taxon>
        <taxon>Caudoviricetes</taxon>
        <taxon>Peduoviridae</taxon>
        <taxon>Maltschvirus</taxon>
        <taxon>Maltschvirus maltsch</taxon>
    </lineage>
</organism>
<sequence>MATSLDLTKTYTSYSGVDIKVVVNGKQMGSMQAVSYAIQREKAPIYVMGKVDPISFSRGKRGIAGTMISLLLDQHFLYTDAFAGATAVLDADELIAVGAQAEGGKAQIDNGKIVGGDNGATIDLTNFNANAGQIARLNSSPDFTNLASGWKAAPVAYVDQILPFDVNIVAVNEYGQAAQMRLYGCEILNEGSGFSIDDIVVENQMTYVCRTILPWRAMSTPSNWAELKSNQTNTRGSTTY</sequence>
<evidence type="ECO:0000313" key="1">
    <source>
        <dbReference type="EMBL" id="CAB4159826.1"/>
    </source>
</evidence>
<protein>
    <submittedName>
        <fullName evidence="1">Uncharacterized protein</fullName>
    </submittedName>
</protein>
<reference evidence="1" key="1">
    <citation type="submission" date="2020-04" db="EMBL/GenBank/DDBJ databases">
        <authorList>
            <person name="Chiriac C."/>
            <person name="Salcher M."/>
            <person name="Ghai R."/>
            <person name="Kavagutti S V."/>
        </authorList>
    </citation>
    <scope>NUCLEOTIDE SEQUENCE</scope>
</reference>